<evidence type="ECO:0000256" key="1">
    <source>
        <dbReference type="ARBA" id="ARBA00004141"/>
    </source>
</evidence>
<keyword evidence="5 6" id="KW-0472">Membrane</keyword>
<dbReference type="GO" id="GO:0016787">
    <property type="term" value="F:hydrolase activity"/>
    <property type="evidence" value="ECO:0007669"/>
    <property type="project" value="TreeGrafter"/>
</dbReference>
<gene>
    <name evidence="7" type="ORF">ABA31_19890</name>
</gene>
<dbReference type="Pfam" id="PF07947">
    <property type="entry name" value="YhhN"/>
    <property type="match status" value="1"/>
</dbReference>
<protein>
    <recommendedName>
        <fullName evidence="9">YhhN-like protein</fullName>
    </recommendedName>
</protein>
<organism evidence="7 8">
    <name type="scientific">Agrococcus baldri</name>
    <dbReference type="NCBI Taxonomy" id="153730"/>
    <lineage>
        <taxon>Bacteria</taxon>
        <taxon>Bacillati</taxon>
        <taxon>Actinomycetota</taxon>
        <taxon>Actinomycetes</taxon>
        <taxon>Micrococcales</taxon>
        <taxon>Microbacteriaceae</taxon>
        <taxon>Agrococcus</taxon>
    </lineage>
</organism>
<evidence type="ECO:0000256" key="3">
    <source>
        <dbReference type="ARBA" id="ARBA00022692"/>
    </source>
</evidence>
<dbReference type="RefSeq" id="WP_186808208.1">
    <property type="nucleotide sequence ID" value="NZ_BJUU01000012.1"/>
</dbReference>
<evidence type="ECO:0008006" key="9">
    <source>
        <dbReference type="Google" id="ProtNLM"/>
    </source>
</evidence>
<dbReference type="PANTHER" id="PTHR31885:SF6">
    <property type="entry name" value="GH04784P"/>
    <property type="match status" value="1"/>
</dbReference>
<feature type="transmembrane region" description="Helical" evidence="6">
    <location>
        <begin position="47"/>
        <end position="65"/>
    </location>
</feature>
<keyword evidence="4 6" id="KW-1133">Transmembrane helix</keyword>
<accession>A0AA87US89</accession>
<evidence type="ECO:0000313" key="8">
    <source>
        <dbReference type="Proteomes" id="UP000321749"/>
    </source>
</evidence>
<keyword evidence="3 6" id="KW-0812">Transmembrane</keyword>
<feature type="transmembrane region" description="Helical" evidence="6">
    <location>
        <begin position="147"/>
        <end position="167"/>
    </location>
</feature>
<comment type="similarity">
    <text evidence="2">Belongs to the TMEM86 family.</text>
</comment>
<sequence length="248" mass="25520">MPATPLPRALRTGLLVSGVVLGVNLLAAALIGVGVGDPDMLDLVRTVLMWLLLPPIAVALVLIGAHRHATGRWHLAAIVLCALGDGLGASTGLTIVLLALFLLGHIAYLFALWPSRRRSLAWGPAAIGYAAVALIAGTVIAVNADALAIPVLLYSLVLAAVAVFAAIDTAGFLGGLLFLASDLVLGLGLFVLDIPDPLRTFTVLIPYVGAQALLAVSLQQRLGLSEPTATAPLPSTAARTTSGYYKTD</sequence>
<feature type="transmembrane region" description="Helical" evidence="6">
    <location>
        <begin position="95"/>
        <end position="113"/>
    </location>
</feature>
<feature type="transmembrane region" description="Helical" evidence="6">
    <location>
        <begin position="12"/>
        <end position="35"/>
    </location>
</feature>
<reference evidence="7 8" key="1">
    <citation type="submission" date="2019-07" db="EMBL/GenBank/DDBJ databases">
        <title>Whole genome shotgun sequence of Agrococcus baldri NBRC 103055.</title>
        <authorList>
            <person name="Hosoyama A."/>
            <person name="Uohara A."/>
            <person name="Ohji S."/>
            <person name="Ichikawa N."/>
        </authorList>
    </citation>
    <scope>NUCLEOTIDE SEQUENCE [LARGE SCALE GENOMIC DNA]</scope>
    <source>
        <strain evidence="7 8">NBRC 103055</strain>
    </source>
</reference>
<dbReference type="InterPro" id="IPR012506">
    <property type="entry name" value="TMEM86B-like"/>
</dbReference>
<dbReference type="PANTHER" id="PTHR31885">
    <property type="entry name" value="GH04784P"/>
    <property type="match status" value="1"/>
</dbReference>
<evidence type="ECO:0000256" key="2">
    <source>
        <dbReference type="ARBA" id="ARBA00007375"/>
    </source>
</evidence>
<name>A0AA87US89_9MICO</name>
<dbReference type="GO" id="GO:0016020">
    <property type="term" value="C:membrane"/>
    <property type="evidence" value="ECO:0007669"/>
    <property type="project" value="UniProtKB-SubCell"/>
</dbReference>
<evidence type="ECO:0000256" key="5">
    <source>
        <dbReference type="ARBA" id="ARBA00023136"/>
    </source>
</evidence>
<keyword evidence="8" id="KW-1185">Reference proteome</keyword>
<dbReference type="Proteomes" id="UP000321749">
    <property type="component" value="Unassembled WGS sequence"/>
</dbReference>
<feature type="transmembrane region" description="Helical" evidence="6">
    <location>
        <begin position="120"/>
        <end position="141"/>
    </location>
</feature>
<dbReference type="EMBL" id="BJUU01000012">
    <property type="protein sequence ID" value="GEK80638.1"/>
    <property type="molecule type" value="Genomic_DNA"/>
</dbReference>
<proteinExistence type="inferred from homology"/>
<evidence type="ECO:0000256" key="4">
    <source>
        <dbReference type="ARBA" id="ARBA00022989"/>
    </source>
</evidence>
<evidence type="ECO:0000256" key="6">
    <source>
        <dbReference type="SAM" id="Phobius"/>
    </source>
</evidence>
<comment type="caution">
    <text evidence="7">The sequence shown here is derived from an EMBL/GenBank/DDBJ whole genome shotgun (WGS) entry which is preliminary data.</text>
</comment>
<comment type="subcellular location">
    <subcellularLocation>
        <location evidence="1">Membrane</location>
        <topology evidence="1">Multi-pass membrane protein</topology>
    </subcellularLocation>
</comment>
<feature type="transmembrane region" description="Helical" evidence="6">
    <location>
        <begin position="172"/>
        <end position="192"/>
    </location>
</feature>
<evidence type="ECO:0000313" key="7">
    <source>
        <dbReference type="EMBL" id="GEK80638.1"/>
    </source>
</evidence>
<dbReference type="AlphaFoldDB" id="A0AA87US89"/>